<dbReference type="AlphaFoldDB" id="A0A143P891"/>
<accession>A0A143P891</accession>
<name>A0A143P891_9STAP</name>
<proteinExistence type="inferred from homology"/>
<dbReference type="OrthoDB" id="9792284at2"/>
<evidence type="ECO:0000313" key="3">
    <source>
        <dbReference type="EMBL" id="QQS83772.1"/>
    </source>
</evidence>
<dbReference type="PROSITE" id="PS51276">
    <property type="entry name" value="PEPTIDASE_C56_PFPI"/>
    <property type="match status" value="1"/>
</dbReference>
<dbReference type="PANTHER" id="PTHR42733:SF2">
    <property type="entry name" value="DJ-1_THIJ_PFPI FAMILY PROTEIN"/>
    <property type="match status" value="1"/>
</dbReference>
<evidence type="ECO:0000256" key="1">
    <source>
        <dbReference type="ARBA" id="ARBA00008542"/>
    </source>
</evidence>
<dbReference type="InterPro" id="IPR029062">
    <property type="entry name" value="Class_I_gatase-like"/>
</dbReference>
<dbReference type="Proteomes" id="UP000595942">
    <property type="component" value="Chromosome"/>
</dbReference>
<sequence length="175" mass="18781">MTKPVAIILANDFEDIELTSPKEAIEEAGYKTVIIGHEAGEEVVGKHGTKAKVGVGIGSAEPSEYSALLIPGGFSPDHLRGDVDGRYGTFAKAFMKDNKPVFAICHGPQVLIDTDDLKDRTLTAVLNVRKDLSNAGAHVKDESVVVDGNLVTSRTPDDLNDFNHAIVESLNKENK</sequence>
<dbReference type="CDD" id="cd03134">
    <property type="entry name" value="GATase1_PfpI_like"/>
    <property type="match status" value="1"/>
</dbReference>
<dbReference type="EMBL" id="RQTE01000100">
    <property type="protein sequence ID" value="RZI02459.1"/>
    <property type="molecule type" value="Genomic_DNA"/>
</dbReference>
<dbReference type="PROSITE" id="PS51273">
    <property type="entry name" value="GATASE_TYPE_1"/>
    <property type="match status" value="1"/>
</dbReference>
<keyword evidence="4" id="KW-0808">Transferase</keyword>
<dbReference type="GeneID" id="93726244"/>
<dbReference type="PANTHER" id="PTHR42733">
    <property type="entry name" value="DJ-1 PROTEIN"/>
    <property type="match status" value="1"/>
</dbReference>
<dbReference type="InterPro" id="IPR002818">
    <property type="entry name" value="DJ-1/PfpI"/>
</dbReference>
<reference evidence="4 5" key="1">
    <citation type="submission" date="2018-11" db="EMBL/GenBank/DDBJ databases">
        <title>Genomic profiling of Staphylococcus species from a Poultry farm system in KwaZulu-Natal, South Africa.</title>
        <authorList>
            <person name="Amoako D.G."/>
            <person name="Somboro A.M."/>
            <person name="Abia A.L.K."/>
            <person name="Bester L.A."/>
            <person name="Essack S.Y."/>
        </authorList>
    </citation>
    <scope>NUCLEOTIDE SEQUENCE [LARGE SCALE GENOMIC DNA]</scope>
    <source>
        <strain evidence="4 5">SA11</strain>
    </source>
</reference>
<comment type="similarity">
    <text evidence="1">Belongs to the peptidase C56 family.</text>
</comment>
<keyword evidence="6" id="KW-1185">Reference proteome</keyword>
<protein>
    <submittedName>
        <fullName evidence="4">Type 1 glutamine amidotransferase</fullName>
    </submittedName>
</protein>
<dbReference type="Gene3D" id="3.40.50.880">
    <property type="match status" value="1"/>
</dbReference>
<gene>
    <name evidence="4" type="ORF">EIG99_06185</name>
    <name evidence="3" type="ORF">I6J05_05640</name>
</gene>
<dbReference type="Proteomes" id="UP000293854">
    <property type="component" value="Unassembled WGS sequence"/>
</dbReference>
<reference evidence="3 6" key="2">
    <citation type="submission" date="2021-01" db="EMBL/GenBank/DDBJ databases">
        <title>FDA dAtabase for Regulatory Grade micrObial Sequences (FDA-ARGOS): Supporting development and validation of Infectious Disease Dx tests.</title>
        <authorList>
            <person name="Sproer C."/>
            <person name="Gronow S."/>
            <person name="Severitt S."/>
            <person name="Schroder I."/>
            <person name="Tallon L."/>
            <person name="Sadzewicz L."/>
            <person name="Zhao X."/>
            <person name="Boylan J."/>
            <person name="Ott S."/>
            <person name="Bowen H."/>
            <person name="Vavikolanu K."/>
            <person name="Mehta A."/>
            <person name="Aluvathingal J."/>
            <person name="Nadendla S."/>
            <person name="Lowell S."/>
            <person name="Myers T."/>
            <person name="Yan Y."/>
            <person name="Sichtig H."/>
        </authorList>
    </citation>
    <scope>NUCLEOTIDE SEQUENCE [LARGE SCALE GENOMIC DNA]</scope>
    <source>
        <strain evidence="3 6">FDAARGOS_1148</strain>
    </source>
</reference>
<evidence type="ECO:0000313" key="5">
    <source>
        <dbReference type="Proteomes" id="UP000293854"/>
    </source>
</evidence>
<evidence type="ECO:0000313" key="4">
    <source>
        <dbReference type="EMBL" id="RZI02459.1"/>
    </source>
</evidence>
<dbReference type="RefSeq" id="WP_047131770.1">
    <property type="nucleotide sequence ID" value="NZ_CP015114.1"/>
</dbReference>
<organism evidence="4 5">
    <name type="scientific">Staphylococcus condimenti</name>
    <dbReference type="NCBI Taxonomy" id="70255"/>
    <lineage>
        <taxon>Bacteria</taxon>
        <taxon>Bacillati</taxon>
        <taxon>Bacillota</taxon>
        <taxon>Bacilli</taxon>
        <taxon>Bacillales</taxon>
        <taxon>Staphylococcaceae</taxon>
        <taxon>Staphylococcus</taxon>
    </lineage>
</organism>
<dbReference type="Pfam" id="PF01965">
    <property type="entry name" value="DJ-1_PfpI"/>
    <property type="match status" value="1"/>
</dbReference>
<dbReference type="EMBL" id="CP068073">
    <property type="protein sequence ID" value="QQS83772.1"/>
    <property type="molecule type" value="Genomic_DNA"/>
</dbReference>
<evidence type="ECO:0000259" key="2">
    <source>
        <dbReference type="Pfam" id="PF01965"/>
    </source>
</evidence>
<dbReference type="KEGG" id="scv:A4G25_00105"/>
<keyword evidence="4" id="KW-0315">Glutamine amidotransferase</keyword>
<dbReference type="SUPFAM" id="SSF52317">
    <property type="entry name" value="Class I glutamine amidotransferase-like"/>
    <property type="match status" value="1"/>
</dbReference>
<dbReference type="GO" id="GO:0016740">
    <property type="term" value="F:transferase activity"/>
    <property type="evidence" value="ECO:0007669"/>
    <property type="project" value="UniProtKB-KW"/>
</dbReference>
<feature type="domain" description="DJ-1/PfpI" evidence="2">
    <location>
        <begin position="5"/>
        <end position="168"/>
    </location>
</feature>
<dbReference type="NCBIfam" id="TIGR01382">
    <property type="entry name" value="PfpI"/>
    <property type="match status" value="1"/>
</dbReference>
<evidence type="ECO:0000313" key="6">
    <source>
        <dbReference type="Proteomes" id="UP000595942"/>
    </source>
</evidence>
<dbReference type="InterPro" id="IPR006286">
    <property type="entry name" value="C56_PfpI-like"/>
</dbReference>